<dbReference type="Proteomes" id="UP000712527">
    <property type="component" value="Unassembled WGS sequence"/>
</dbReference>
<reference evidence="2 3" key="1">
    <citation type="journal article" date="2021" name="Sci. Rep.">
        <title>The distribution of antibiotic resistance genes in chicken gut microbiota commensals.</title>
        <authorList>
            <person name="Juricova H."/>
            <person name="Matiasovicova J."/>
            <person name="Kubasova T."/>
            <person name="Cejkova D."/>
            <person name="Rychlik I."/>
        </authorList>
    </citation>
    <scope>NUCLEOTIDE SEQUENCE [LARGE SCALE GENOMIC DNA]</scope>
    <source>
        <strain evidence="2 3">An794</strain>
    </source>
</reference>
<gene>
    <name evidence="2" type="ORF">H9X80_06715</name>
</gene>
<proteinExistence type="predicted"/>
<keyword evidence="1" id="KW-0175">Coiled coil</keyword>
<evidence type="ECO:0000313" key="2">
    <source>
        <dbReference type="EMBL" id="MBM6775232.1"/>
    </source>
</evidence>
<evidence type="ECO:0000256" key="1">
    <source>
        <dbReference type="SAM" id="Coils"/>
    </source>
</evidence>
<name>A0ABS2F357_9ACTN</name>
<organism evidence="2 3">
    <name type="scientific">Olsenella profusa</name>
    <dbReference type="NCBI Taxonomy" id="138595"/>
    <lineage>
        <taxon>Bacteria</taxon>
        <taxon>Bacillati</taxon>
        <taxon>Actinomycetota</taxon>
        <taxon>Coriobacteriia</taxon>
        <taxon>Coriobacteriales</taxon>
        <taxon>Atopobiaceae</taxon>
        <taxon>Olsenella</taxon>
    </lineage>
</organism>
<feature type="coiled-coil region" evidence="1">
    <location>
        <begin position="18"/>
        <end position="83"/>
    </location>
</feature>
<dbReference type="RefSeq" id="WP_204793570.1">
    <property type="nucleotide sequence ID" value="NZ_JACSNQ010000013.1"/>
</dbReference>
<sequence>MTDKELRHLSRAELLEMLLTQAEENEGLRRRLDEAEQALADRAIEIQRAGSLAEASLRLNKVFAAADQAAQQYLENVRRLAQEGRLTA</sequence>
<protein>
    <submittedName>
        <fullName evidence="2">DNA repair protein</fullName>
    </submittedName>
</protein>
<accession>A0ABS2F357</accession>
<keyword evidence="3" id="KW-1185">Reference proteome</keyword>
<dbReference type="EMBL" id="JACSNQ010000013">
    <property type="protein sequence ID" value="MBM6775232.1"/>
    <property type="molecule type" value="Genomic_DNA"/>
</dbReference>
<evidence type="ECO:0000313" key="3">
    <source>
        <dbReference type="Proteomes" id="UP000712527"/>
    </source>
</evidence>
<comment type="caution">
    <text evidence="2">The sequence shown here is derived from an EMBL/GenBank/DDBJ whole genome shotgun (WGS) entry which is preliminary data.</text>
</comment>